<dbReference type="Proteomes" id="UP000285301">
    <property type="component" value="Unassembled WGS sequence"/>
</dbReference>
<evidence type="ECO:0000256" key="4">
    <source>
        <dbReference type="ARBA" id="ARBA00023040"/>
    </source>
</evidence>
<dbReference type="InterPro" id="IPR050332">
    <property type="entry name" value="GPCR_2"/>
</dbReference>
<protein>
    <submittedName>
        <fullName evidence="10">Corticotropin-releasing factor receptor 2-like protein</fullName>
    </submittedName>
</protein>
<keyword evidence="6 10" id="KW-0675">Receptor</keyword>
<dbReference type="PANTHER" id="PTHR45620:SF15">
    <property type="entry name" value="DIURETIC HORMONE 44 RECEPTOR 1-RELATED"/>
    <property type="match status" value="1"/>
</dbReference>
<comment type="caution">
    <text evidence="10">The sequence shown here is derived from an EMBL/GenBank/DDBJ whole genome shotgun (WGS) entry which is preliminary data.</text>
</comment>
<keyword evidence="4" id="KW-0297">G-protein coupled receptor</keyword>
<feature type="transmembrane region" description="Helical" evidence="8">
    <location>
        <begin position="90"/>
        <end position="108"/>
    </location>
</feature>
<evidence type="ECO:0000256" key="1">
    <source>
        <dbReference type="ARBA" id="ARBA00004141"/>
    </source>
</evidence>
<evidence type="ECO:0000256" key="8">
    <source>
        <dbReference type="SAM" id="Phobius"/>
    </source>
</evidence>
<dbReference type="GO" id="GO:0008528">
    <property type="term" value="F:G protein-coupled peptide receptor activity"/>
    <property type="evidence" value="ECO:0007669"/>
    <property type="project" value="TreeGrafter"/>
</dbReference>
<dbReference type="AlphaFoldDB" id="A0A443QJC9"/>
<feature type="transmembrane region" description="Helical" evidence="8">
    <location>
        <begin position="46"/>
        <end position="69"/>
    </location>
</feature>
<organism evidence="10 11">
    <name type="scientific">Dinothrombium tinctorium</name>
    <dbReference type="NCBI Taxonomy" id="1965070"/>
    <lineage>
        <taxon>Eukaryota</taxon>
        <taxon>Metazoa</taxon>
        <taxon>Ecdysozoa</taxon>
        <taxon>Arthropoda</taxon>
        <taxon>Chelicerata</taxon>
        <taxon>Arachnida</taxon>
        <taxon>Acari</taxon>
        <taxon>Acariformes</taxon>
        <taxon>Trombidiformes</taxon>
        <taxon>Prostigmata</taxon>
        <taxon>Anystina</taxon>
        <taxon>Parasitengona</taxon>
        <taxon>Trombidioidea</taxon>
        <taxon>Trombidiidae</taxon>
        <taxon>Dinothrombium</taxon>
    </lineage>
</organism>
<dbReference type="GO" id="GO:0007188">
    <property type="term" value="P:adenylate cyclase-modulating G protein-coupled receptor signaling pathway"/>
    <property type="evidence" value="ECO:0007669"/>
    <property type="project" value="TreeGrafter"/>
</dbReference>
<evidence type="ECO:0000259" key="9">
    <source>
        <dbReference type="PROSITE" id="PS50261"/>
    </source>
</evidence>
<accession>A0A443QJC9</accession>
<sequence length="210" mass="24218">MSRITDEKAYRVCTEHGEWLEGDYTNYSQCVSLIEYDKQVGSIQTAIGYMLFILSSVSIILLCTAIYLFTYMKNLEYPSIKVHKNLCFSLLINGFLLLIISCPIVFGVTIFRDIAILCKLILSSTMFSSLSSIKWMFVEGLLLHSRVTTSIFQKKFPFRIYYTIGWGLPLLITLTWTYFMSKESFNPCWEGYNNTSLIWLIKGPSLFVLC</sequence>
<evidence type="ECO:0000313" key="10">
    <source>
        <dbReference type="EMBL" id="RWS03132.1"/>
    </source>
</evidence>
<dbReference type="PANTHER" id="PTHR45620">
    <property type="entry name" value="PDF RECEPTOR-LIKE PROTEIN-RELATED"/>
    <property type="match status" value="1"/>
</dbReference>
<dbReference type="PRINTS" id="PR00249">
    <property type="entry name" value="GPCRSECRETIN"/>
</dbReference>
<evidence type="ECO:0000256" key="7">
    <source>
        <dbReference type="ARBA" id="ARBA00023224"/>
    </source>
</evidence>
<evidence type="ECO:0000256" key="5">
    <source>
        <dbReference type="ARBA" id="ARBA00023136"/>
    </source>
</evidence>
<proteinExistence type="predicted"/>
<dbReference type="Gene3D" id="4.10.1240.10">
    <property type="entry name" value="GPCR, family 2, extracellular hormone receptor domain"/>
    <property type="match status" value="1"/>
</dbReference>
<keyword evidence="2 8" id="KW-0812">Transmembrane</keyword>
<dbReference type="EMBL" id="NCKU01006811">
    <property type="protein sequence ID" value="RWS03132.1"/>
    <property type="molecule type" value="Genomic_DNA"/>
</dbReference>
<keyword evidence="7" id="KW-0807">Transducer</keyword>
<feature type="transmembrane region" description="Helical" evidence="8">
    <location>
        <begin position="158"/>
        <end position="179"/>
    </location>
</feature>
<evidence type="ECO:0000256" key="3">
    <source>
        <dbReference type="ARBA" id="ARBA00022989"/>
    </source>
</evidence>
<feature type="non-terminal residue" evidence="10">
    <location>
        <position position="210"/>
    </location>
</feature>
<dbReference type="SUPFAM" id="SSF111418">
    <property type="entry name" value="Hormone receptor domain"/>
    <property type="match status" value="1"/>
</dbReference>
<evidence type="ECO:0000313" key="11">
    <source>
        <dbReference type="Proteomes" id="UP000285301"/>
    </source>
</evidence>
<dbReference type="InterPro" id="IPR000832">
    <property type="entry name" value="GPCR_2_secretin-like"/>
</dbReference>
<dbReference type="GO" id="GO:0007166">
    <property type="term" value="P:cell surface receptor signaling pathway"/>
    <property type="evidence" value="ECO:0007669"/>
    <property type="project" value="InterPro"/>
</dbReference>
<dbReference type="InterPro" id="IPR017981">
    <property type="entry name" value="GPCR_2-like_7TM"/>
</dbReference>
<dbReference type="Gene3D" id="1.20.1070.10">
    <property type="entry name" value="Rhodopsin 7-helix transmembrane proteins"/>
    <property type="match status" value="1"/>
</dbReference>
<dbReference type="PROSITE" id="PS50261">
    <property type="entry name" value="G_PROTEIN_RECEP_F2_4"/>
    <property type="match status" value="1"/>
</dbReference>
<comment type="subcellular location">
    <subcellularLocation>
        <location evidence="1">Membrane</location>
        <topology evidence="1">Multi-pass membrane protein</topology>
    </subcellularLocation>
</comment>
<dbReference type="STRING" id="1965070.A0A443QJC9"/>
<evidence type="ECO:0000256" key="2">
    <source>
        <dbReference type="ARBA" id="ARBA00022692"/>
    </source>
</evidence>
<dbReference type="GO" id="GO:0005886">
    <property type="term" value="C:plasma membrane"/>
    <property type="evidence" value="ECO:0007669"/>
    <property type="project" value="TreeGrafter"/>
</dbReference>
<keyword evidence="5 8" id="KW-0472">Membrane</keyword>
<dbReference type="InterPro" id="IPR036445">
    <property type="entry name" value="GPCR_2_extracell_dom_sf"/>
</dbReference>
<dbReference type="OrthoDB" id="5967113at2759"/>
<dbReference type="GO" id="GO:0017046">
    <property type="term" value="F:peptide hormone binding"/>
    <property type="evidence" value="ECO:0007669"/>
    <property type="project" value="TreeGrafter"/>
</dbReference>
<keyword evidence="3 8" id="KW-1133">Transmembrane helix</keyword>
<gene>
    <name evidence="10" type="ORF">B4U79_12450</name>
</gene>
<keyword evidence="11" id="KW-1185">Reference proteome</keyword>
<feature type="domain" description="G-protein coupled receptors family 2 profile 2" evidence="9">
    <location>
        <begin position="47"/>
        <end position="210"/>
    </location>
</feature>
<evidence type="ECO:0000256" key="6">
    <source>
        <dbReference type="ARBA" id="ARBA00023170"/>
    </source>
</evidence>
<dbReference type="Pfam" id="PF00002">
    <property type="entry name" value="7tm_2"/>
    <property type="match status" value="1"/>
</dbReference>
<name>A0A443QJC9_9ACAR</name>
<reference evidence="10 11" key="1">
    <citation type="journal article" date="2018" name="Gigascience">
        <title>Genomes of trombidid mites reveal novel predicted allergens and laterally-transferred genes associated with secondary metabolism.</title>
        <authorList>
            <person name="Dong X."/>
            <person name="Chaisiri K."/>
            <person name="Xia D."/>
            <person name="Armstrong S.D."/>
            <person name="Fang Y."/>
            <person name="Donnelly M.J."/>
            <person name="Kadowaki T."/>
            <person name="McGarry J.W."/>
            <person name="Darby A.C."/>
            <person name="Makepeace B.L."/>
        </authorList>
    </citation>
    <scope>NUCLEOTIDE SEQUENCE [LARGE SCALE GENOMIC DNA]</scope>
    <source>
        <strain evidence="10">UoL-WK</strain>
    </source>
</reference>